<dbReference type="Pfam" id="PF13953">
    <property type="entry name" value="PapC_C"/>
    <property type="match status" value="1"/>
</dbReference>
<dbReference type="Proteomes" id="UP000251197">
    <property type="component" value="Unassembled WGS sequence"/>
</dbReference>
<reference evidence="2 3" key="1">
    <citation type="submission" date="2018-06" db="EMBL/GenBank/DDBJ databases">
        <authorList>
            <consortium name="Pathogen Informatics"/>
            <person name="Doyle S."/>
        </authorList>
    </citation>
    <scope>NUCLEOTIDE SEQUENCE [LARGE SCALE GENOMIC DNA]</scope>
    <source>
        <strain evidence="2 3">NCTC12120</strain>
    </source>
</reference>
<dbReference type="AlphaFoldDB" id="A0A2X2V4U4"/>
<evidence type="ECO:0000313" key="2">
    <source>
        <dbReference type="EMBL" id="SQA96960.1"/>
    </source>
</evidence>
<dbReference type="EMBL" id="UAVU01000003">
    <property type="protein sequence ID" value="SQA96960.1"/>
    <property type="molecule type" value="Genomic_DNA"/>
</dbReference>
<gene>
    <name evidence="2" type="primary">caf1A_1</name>
    <name evidence="2" type="ORF">NCTC12120_00733</name>
</gene>
<dbReference type="InterPro" id="IPR000015">
    <property type="entry name" value="Fimb_usher"/>
</dbReference>
<dbReference type="PANTHER" id="PTHR30451:SF9">
    <property type="entry name" value="F1 CAPSULE-ANCHORING PROTEIN"/>
    <property type="match status" value="1"/>
</dbReference>
<accession>A0A2X2V4U4</accession>
<feature type="domain" description="PapC-like C-terminal" evidence="1">
    <location>
        <begin position="32"/>
        <end position="98"/>
    </location>
</feature>
<sequence>MPKLHQTDTRVTPTKGAVVPATFQTRIGGRALIALSRPGGNPVPFGAIVSLEGNDSPRATGVVGNESEVYMSGLPDNGTLLVQWGDGKQCRANYQLPKEKGLAGVYISQSQCN</sequence>
<evidence type="ECO:0000259" key="1">
    <source>
        <dbReference type="Pfam" id="PF13953"/>
    </source>
</evidence>
<dbReference type="GO" id="GO:0009297">
    <property type="term" value="P:pilus assembly"/>
    <property type="evidence" value="ECO:0007669"/>
    <property type="project" value="InterPro"/>
</dbReference>
<dbReference type="Gene3D" id="2.60.40.2070">
    <property type="match status" value="1"/>
</dbReference>
<dbReference type="GO" id="GO:0009279">
    <property type="term" value="C:cell outer membrane"/>
    <property type="evidence" value="ECO:0007669"/>
    <property type="project" value="TreeGrafter"/>
</dbReference>
<dbReference type="PANTHER" id="PTHR30451">
    <property type="entry name" value="OUTER MEMBRANE USHER PROTEIN"/>
    <property type="match status" value="1"/>
</dbReference>
<protein>
    <submittedName>
        <fullName evidence="2">F1 capsule-anchoring protein</fullName>
    </submittedName>
</protein>
<dbReference type="GO" id="GO:0015473">
    <property type="term" value="F:fimbrial usher porin activity"/>
    <property type="evidence" value="ECO:0007669"/>
    <property type="project" value="InterPro"/>
</dbReference>
<dbReference type="InterPro" id="IPR043142">
    <property type="entry name" value="PapC-like_C_sf"/>
</dbReference>
<name>A0A2X2V4U4_9ENTR</name>
<proteinExistence type="predicted"/>
<dbReference type="InterPro" id="IPR025949">
    <property type="entry name" value="PapC-like_C"/>
</dbReference>
<organism evidence="2 3">
    <name type="scientific">Cedecea neteri</name>
    <dbReference type="NCBI Taxonomy" id="158822"/>
    <lineage>
        <taxon>Bacteria</taxon>
        <taxon>Pseudomonadati</taxon>
        <taxon>Pseudomonadota</taxon>
        <taxon>Gammaproteobacteria</taxon>
        <taxon>Enterobacterales</taxon>
        <taxon>Enterobacteriaceae</taxon>
        <taxon>Cedecea</taxon>
    </lineage>
</organism>
<evidence type="ECO:0000313" key="3">
    <source>
        <dbReference type="Proteomes" id="UP000251197"/>
    </source>
</evidence>